<keyword evidence="2" id="KW-1133">Transmembrane helix</keyword>
<reference evidence="3 4" key="1">
    <citation type="journal article" date="2014" name="Genome Announc.">
        <title>Genome Sequence of the Microsporidian Species Nematocida sp1 Strain ERTm6 (ATCC PRA-372).</title>
        <authorList>
            <person name="Bakowski M.A."/>
            <person name="Priest M."/>
            <person name="Young S."/>
            <person name="Cuomo C.A."/>
            <person name="Troemel E.R."/>
        </authorList>
    </citation>
    <scope>NUCLEOTIDE SEQUENCE [LARGE SCALE GENOMIC DNA]</scope>
    <source>
        <strain evidence="3 4">ERTm6</strain>
    </source>
</reference>
<evidence type="ECO:0000256" key="2">
    <source>
        <dbReference type="SAM" id="Phobius"/>
    </source>
</evidence>
<dbReference type="GeneID" id="77675993"/>
<sequence length="155" mass="17924">MKESTKREELMTEIKTLPMSKIKTSKSALISRIIQGKYSELEQIELRRELQKRFINDSEGKNNPESKLSETEDAIKRQCNVSVEAAKKLAESDGKLSKIKRSQERISEEMKKAECTLQKKKSKEFREEILLIGAFGIFFSICSYILLDKFVLQRA</sequence>
<feature type="transmembrane region" description="Helical" evidence="2">
    <location>
        <begin position="129"/>
        <end position="147"/>
    </location>
</feature>
<keyword evidence="4" id="KW-1185">Reference proteome</keyword>
<protein>
    <submittedName>
        <fullName evidence="3">Uncharacterized protein</fullName>
    </submittedName>
</protein>
<keyword evidence="1" id="KW-0175">Coiled coil</keyword>
<name>A0A086J3Z6_NEMA1</name>
<evidence type="ECO:0000313" key="3">
    <source>
        <dbReference type="EMBL" id="KFG26864.1"/>
    </source>
</evidence>
<gene>
    <name evidence="3" type="ORF">NESG_01020</name>
</gene>
<keyword evidence="2" id="KW-0812">Transmembrane</keyword>
<dbReference type="EMBL" id="AKIJ01000002">
    <property type="protein sequence ID" value="KFG26864.1"/>
    <property type="molecule type" value="Genomic_DNA"/>
</dbReference>
<dbReference type="RefSeq" id="XP_052905419.1">
    <property type="nucleotide sequence ID" value="XM_053048659.1"/>
</dbReference>
<dbReference type="AlphaFoldDB" id="A0A086J3Z6"/>
<feature type="coiled-coil region" evidence="1">
    <location>
        <begin position="96"/>
        <end position="123"/>
    </location>
</feature>
<evidence type="ECO:0000256" key="1">
    <source>
        <dbReference type="SAM" id="Coils"/>
    </source>
</evidence>
<comment type="caution">
    <text evidence="3">The sequence shown here is derived from an EMBL/GenBank/DDBJ whole genome shotgun (WGS) entry which is preliminary data.</text>
</comment>
<dbReference type="OrthoDB" id="2189998at2759"/>
<dbReference type="HOGENOM" id="CLU_1695987_0_0_1"/>
<accession>A0A086J3Z6</accession>
<evidence type="ECO:0000313" key="4">
    <source>
        <dbReference type="Proteomes" id="UP000054524"/>
    </source>
</evidence>
<dbReference type="Proteomes" id="UP000054524">
    <property type="component" value="Unassembled WGS sequence"/>
</dbReference>
<proteinExistence type="predicted"/>
<organism evidence="3 4">
    <name type="scientific">Nematocida ausubeli (strain ATCC PRA-371 / ERTm2)</name>
    <name type="common">Nematode killer fungus</name>
    <dbReference type="NCBI Taxonomy" id="1913371"/>
    <lineage>
        <taxon>Eukaryota</taxon>
        <taxon>Fungi</taxon>
        <taxon>Fungi incertae sedis</taxon>
        <taxon>Microsporidia</taxon>
        <taxon>Nematocida</taxon>
    </lineage>
</organism>
<keyword evidence="2" id="KW-0472">Membrane</keyword>